<proteinExistence type="predicted"/>
<evidence type="ECO:0000313" key="16">
    <source>
        <dbReference type="EMBL" id="KKW68437.1"/>
    </source>
</evidence>
<evidence type="ECO:0000256" key="12">
    <source>
        <dbReference type="ARBA" id="ARBA00023136"/>
    </source>
</evidence>
<dbReference type="InterPro" id="IPR050428">
    <property type="entry name" value="TCS_sensor_his_kinase"/>
</dbReference>
<keyword evidence="4" id="KW-0597">Phosphoprotein</keyword>
<evidence type="ECO:0000256" key="11">
    <source>
        <dbReference type="ARBA" id="ARBA00023012"/>
    </source>
</evidence>
<evidence type="ECO:0000256" key="3">
    <source>
        <dbReference type="ARBA" id="ARBA00012438"/>
    </source>
</evidence>
<keyword evidence="17" id="KW-1185">Reference proteome</keyword>
<feature type="domain" description="HAMP" evidence="15">
    <location>
        <begin position="185"/>
        <end position="237"/>
    </location>
</feature>
<dbReference type="PROSITE" id="PS50885">
    <property type="entry name" value="HAMP"/>
    <property type="match status" value="1"/>
</dbReference>
<dbReference type="Pfam" id="PF02518">
    <property type="entry name" value="HATPase_c"/>
    <property type="match status" value="1"/>
</dbReference>
<accession>A0A0U1Q104</accession>
<organism evidence="16 17">
    <name type="scientific">Lampropedia cohaerens</name>
    <dbReference type="NCBI Taxonomy" id="1610491"/>
    <lineage>
        <taxon>Bacteria</taxon>
        <taxon>Pseudomonadati</taxon>
        <taxon>Pseudomonadota</taxon>
        <taxon>Betaproteobacteria</taxon>
        <taxon>Burkholderiales</taxon>
        <taxon>Comamonadaceae</taxon>
        <taxon>Lampropedia</taxon>
    </lineage>
</organism>
<keyword evidence="9" id="KW-0067">ATP-binding</keyword>
<comment type="caution">
    <text evidence="16">The sequence shown here is derived from an EMBL/GenBank/DDBJ whole genome shotgun (WGS) entry which is preliminary data.</text>
</comment>
<dbReference type="PATRIC" id="fig|1610491.3.peg.1035"/>
<comment type="catalytic activity">
    <reaction evidence="1">
        <text>ATP + protein L-histidine = ADP + protein N-phospho-L-histidine.</text>
        <dbReference type="EC" id="2.7.13.3"/>
    </reaction>
</comment>
<evidence type="ECO:0000256" key="7">
    <source>
        <dbReference type="ARBA" id="ARBA00022741"/>
    </source>
</evidence>
<keyword evidence="11" id="KW-0902">Two-component regulatory system</keyword>
<dbReference type="SMART" id="SM00387">
    <property type="entry name" value="HATPase_c"/>
    <property type="match status" value="1"/>
</dbReference>
<evidence type="ECO:0000256" key="8">
    <source>
        <dbReference type="ARBA" id="ARBA00022777"/>
    </source>
</evidence>
<keyword evidence="5" id="KW-0808">Transferase</keyword>
<dbReference type="AlphaFoldDB" id="A0A0U1Q104"/>
<gene>
    <name evidence="16" type="ORF">AAV94_04855</name>
</gene>
<evidence type="ECO:0000256" key="9">
    <source>
        <dbReference type="ARBA" id="ARBA00022840"/>
    </source>
</evidence>
<evidence type="ECO:0000313" key="17">
    <source>
        <dbReference type="Proteomes" id="UP000050580"/>
    </source>
</evidence>
<feature type="domain" description="Histidine kinase" evidence="14">
    <location>
        <begin position="245"/>
        <end position="458"/>
    </location>
</feature>
<dbReference type="EC" id="2.7.13.3" evidence="3"/>
<dbReference type="InterPro" id="IPR036097">
    <property type="entry name" value="HisK_dim/P_sf"/>
</dbReference>
<keyword evidence="10 13" id="KW-1133">Transmembrane helix</keyword>
<dbReference type="InterPro" id="IPR003660">
    <property type="entry name" value="HAMP_dom"/>
</dbReference>
<dbReference type="Pfam" id="PF00512">
    <property type="entry name" value="HisKA"/>
    <property type="match status" value="1"/>
</dbReference>
<dbReference type="RefSeq" id="WP_046741204.1">
    <property type="nucleotide sequence ID" value="NZ_LBNQ01000019.1"/>
</dbReference>
<evidence type="ECO:0000259" key="15">
    <source>
        <dbReference type="PROSITE" id="PS50885"/>
    </source>
</evidence>
<dbReference type="Gene3D" id="3.30.565.10">
    <property type="entry name" value="Histidine kinase-like ATPase, C-terminal domain"/>
    <property type="match status" value="1"/>
</dbReference>
<dbReference type="InterPro" id="IPR005467">
    <property type="entry name" value="His_kinase_dom"/>
</dbReference>
<dbReference type="CDD" id="cd00075">
    <property type="entry name" value="HATPase"/>
    <property type="match status" value="1"/>
</dbReference>
<evidence type="ECO:0000259" key="14">
    <source>
        <dbReference type="PROSITE" id="PS50109"/>
    </source>
</evidence>
<feature type="transmembrane region" description="Helical" evidence="13">
    <location>
        <begin position="25"/>
        <end position="46"/>
    </location>
</feature>
<dbReference type="STRING" id="1610491.AAV94_04855"/>
<dbReference type="PANTHER" id="PTHR45436:SF14">
    <property type="entry name" value="SENSOR PROTEIN QSEC"/>
    <property type="match status" value="1"/>
</dbReference>
<dbReference type="InterPro" id="IPR003594">
    <property type="entry name" value="HATPase_dom"/>
</dbReference>
<keyword evidence="8" id="KW-0418">Kinase</keyword>
<dbReference type="GO" id="GO:0005524">
    <property type="term" value="F:ATP binding"/>
    <property type="evidence" value="ECO:0007669"/>
    <property type="project" value="UniProtKB-KW"/>
</dbReference>
<dbReference type="InterPro" id="IPR004358">
    <property type="entry name" value="Sig_transdc_His_kin-like_C"/>
</dbReference>
<evidence type="ECO:0000256" key="1">
    <source>
        <dbReference type="ARBA" id="ARBA00000085"/>
    </source>
</evidence>
<dbReference type="Proteomes" id="UP000050580">
    <property type="component" value="Unassembled WGS sequence"/>
</dbReference>
<evidence type="ECO:0000256" key="2">
    <source>
        <dbReference type="ARBA" id="ARBA00004141"/>
    </source>
</evidence>
<evidence type="ECO:0000256" key="5">
    <source>
        <dbReference type="ARBA" id="ARBA00022679"/>
    </source>
</evidence>
<keyword evidence="12 13" id="KW-0472">Membrane</keyword>
<dbReference type="PANTHER" id="PTHR45436">
    <property type="entry name" value="SENSOR HISTIDINE KINASE YKOH"/>
    <property type="match status" value="1"/>
</dbReference>
<dbReference type="GO" id="GO:0005886">
    <property type="term" value="C:plasma membrane"/>
    <property type="evidence" value="ECO:0007669"/>
    <property type="project" value="TreeGrafter"/>
</dbReference>
<evidence type="ECO:0000256" key="4">
    <source>
        <dbReference type="ARBA" id="ARBA00022553"/>
    </source>
</evidence>
<dbReference type="SUPFAM" id="SSF55874">
    <property type="entry name" value="ATPase domain of HSP90 chaperone/DNA topoisomerase II/histidine kinase"/>
    <property type="match status" value="1"/>
</dbReference>
<dbReference type="Gene3D" id="1.10.287.130">
    <property type="match status" value="1"/>
</dbReference>
<dbReference type="PROSITE" id="PS50109">
    <property type="entry name" value="HIS_KIN"/>
    <property type="match status" value="1"/>
</dbReference>
<dbReference type="PRINTS" id="PR00344">
    <property type="entry name" value="BCTRLSENSOR"/>
</dbReference>
<sequence length="478" mass="51826">MLKRSPHAPTPATAQTSLAKQLTHALLLTTAAVWAVCIVGVAWFIYAKTNENFDYELMESAHRLLDVAVHQYDAHPLTGTPIIAQDPLINDLPLIYQVLDAQGNVVLRSRAAPVQPFNAPLQTGFADLGPWRIYTVEHPYRPLFLQLADPLEERWTVLINALLTLVLVMVAVLVALGLLLRVVAARKLSVLQRLQRQISLRSGTDLRPVQTAGMPQELRSVAEDVNRMLQRLSDALDVERTLAANAAHELRTPLATATLHLQAALDGQLERSDIQAALAGLKNLAHRTEKLLQLSRAEAVSSVGLHAVSLLELATAVAGEFWISENAQQRLDVLETNAPAATEHASAVALADPDALAIALRNLIENALRYSDNAKVEVLVQAPATVIVRDHGPGVSPELLSTLQTRHVRQAHDRAGYGLGMSITSSIVRGLRGQLRLSSPPAGLHHGFEARMELIPAIMDPLGGAHVTPQENAAPSLR</sequence>
<evidence type="ECO:0000256" key="6">
    <source>
        <dbReference type="ARBA" id="ARBA00022692"/>
    </source>
</evidence>
<dbReference type="OrthoDB" id="9809766at2"/>
<evidence type="ECO:0000256" key="10">
    <source>
        <dbReference type="ARBA" id="ARBA00022989"/>
    </source>
</evidence>
<keyword evidence="7" id="KW-0547">Nucleotide-binding</keyword>
<dbReference type="InterPro" id="IPR003661">
    <property type="entry name" value="HisK_dim/P_dom"/>
</dbReference>
<evidence type="ECO:0000256" key="13">
    <source>
        <dbReference type="SAM" id="Phobius"/>
    </source>
</evidence>
<dbReference type="SMART" id="SM00388">
    <property type="entry name" value="HisKA"/>
    <property type="match status" value="1"/>
</dbReference>
<dbReference type="GO" id="GO:0000155">
    <property type="term" value="F:phosphorelay sensor kinase activity"/>
    <property type="evidence" value="ECO:0007669"/>
    <property type="project" value="InterPro"/>
</dbReference>
<feature type="transmembrane region" description="Helical" evidence="13">
    <location>
        <begin position="157"/>
        <end position="184"/>
    </location>
</feature>
<comment type="subcellular location">
    <subcellularLocation>
        <location evidence="2">Membrane</location>
        <topology evidence="2">Multi-pass membrane protein</topology>
    </subcellularLocation>
</comment>
<keyword evidence="6 13" id="KW-0812">Transmembrane</keyword>
<dbReference type="InterPro" id="IPR036890">
    <property type="entry name" value="HATPase_C_sf"/>
</dbReference>
<dbReference type="SUPFAM" id="SSF47384">
    <property type="entry name" value="Homodimeric domain of signal transducing histidine kinase"/>
    <property type="match status" value="1"/>
</dbReference>
<dbReference type="CDD" id="cd00082">
    <property type="entry name" value="HisKA"/>
    <property type="match status" value="1"/>
</dbReference>
<protein>
    <recommendedName>
        <fullName evidence="3">histidine kinase</fullName>
        <ecNumber evidence="3">2.7.13.3</ecNumber>
    </recommendedName>
</protein>
<reference evidence="16 17" key="1">
    <citation type="submission" date="2015-05" db="EMBL/GenBank/DDBJ databases">
        <title>Draft genome sequence of Lampropedia sp. CT6, isolated from the microbial mat of a hot water spring, located at Manikaran, India.</title>
        <authorList>
            <person name="Tripathi C."/>
            <person name="Rani P."/>
            <person name="Mahato N.K."/>
            <person name="Lal R."/>
        </authorList>
    </citation>
    <scope>NUCLEOTIDE SEQUENCE [LARGE SCALE GENOMIC DNA]</scope>
    <source>
        <strain evidence="16 17">CT6</strain>
    </source>
</reference>
<dbReference type="EMBL" id="LBNQ01000019">
    <property type="protein sequence ID" value="KKW68437.1"/>
    <property type="molecule type" value="Genomic_DNA"/>
</dbReference>
<name>A0A0U1Q104_9BURK</name>